<dbReference type="GO" id="GO:0006012">
    <property type="term" value="P:galactose metabolic process"/>
    <property type="evidence" value="ECO:0007669"/>
    <property type="project" value="UniProtKB-KW"/>
</dbReference>
<evidence type="ECO:0000256" key="10">
    <source>
        <dbReference type="ARBA" id="ARBA00038238"/>
    </source>
</evidence>
<evidence type="ECO:0000313" key="13">
    <source>
        <dbReference type="Proteomes" id="UP000696485"/>
    </source>
</evidence>
<keyword evidence="7" id="KW-0413">Isomerase</keyword>
<dbReference type="InterPro" id="IPR036291">
    <property type="entry name" value="NAD(P)-bd_dom_sf"/>
</dbReference>
<dbReference type="Pfam" id="PF01370">
    <property type="entry name" value="Epimerase"/>
    <property type="match status" value="1"/>
</dbReference>
<organism evidence="12 13">
    <name type="scientific">Podila minutissima</name>
    <dbReference type="NCBI Taxonomy" id="64525"/>
    <lineage>
        <taxon>Eukaryota</taxon>
        <taxon>Fungi</taxon>
        <taxon>Fungi incertae sedis</taxon>
        <taxon>Mucoromycota</taxon>
        <taxon>Mortierellomycotina</taxon>
        <taxon>Mortierellomycetes</taxon>
        <taxon>Mortierellales</taxon>
        <taxon>Mortierellaceae</taxon>
        <taxon>Podila</taxon>
    </lineage>
</organism>
<keyword evidence="6" id="KW-0119">Carbohydrate metabolism</keyword>
<evidence type="ECO:0000256" key="4">
    <source>
        <dbReference type="ARBA" id="ARBA00005028"/>
    </source>
</evidence>
<comment type="similarity">
    <text evidence="9">In the N-terminal section; belongs to the NAD(P)-dependent epimerase/dehydratase family.</text>
</comment>
<feature type="domain" description="NAD-dependent epimerase/dehydratase" evidence="11">
    <location>
        <begin position="2"/>
        <end position="106"/>
    </location>
</feature>
<comment type="function">
    <text evidence="8">Mutarotase converts alpha-aldose to the beta-anomer. It is active on D-glucose, L-arabinose, D-xylose, D-galactose, maltose and lactose.</text>
</comment>
<dbReference type="SUPFAM" id="SSF51735">
    <property type="entry name" value="NAD(P)-binding Rossmann-fold domains"/>
    <property type="match status" value="1"/>
</dbReference>
<evidence type="ECO:0000256" key="8">
    <source>
        <dbReference type="ARBA" id="ARBA00037676"/>
    </source>
</evidence>
<evidence type="ECO:0000313" key="12">
    <source>
        <dbReference type="EMBL" id="KAF9323138.1"/>
    </source>
</evidence>
<dbReference type="Gene3D" id="3.40.50.720">
    <property type="entry name" value="NAD(P)-binding Rossmann-like Domain"/>
    <property type="match status" value="1"/>
</dbReference>
<evidence type="ECO:0000256" key="9">
    <source>
        <dbReference type="ARBA" id="ARBA00037955"/>
    </source>
</evidence>
<evidence type="ECO:0000256" key="5">
    <source>
        <dbReference type="ARBA" id="ARBA00023027"/>
    </source>
</evidence>
<keyword evidence="13" id="KW-1185">Reference proteome</keyword>
<comment type="cofactor">
    <cofactor evidence="2">
        <name>NAD(+)</name>
        <dbReference type="ChEBI" id="CHEBI:57540"/>
    </cofactor>
</comment>
<comment type="similarity">
    <text evidence="10">In the C-terminal section; belongs to the aldose epimerase family.</text>
</comment>
<keyword evidence="6" id="KW-0299">Galactose metabolism</keyword>
<evidence type="ECO:0000259" key="11">
    <source>
        <dbReference type="Pfam" id="PF01370"/>
    </source>
</evidence>
<comment type="caution">
    <text evidence="12">The sequence shown here is derived from an EMBL/GenBank/DDBJ whole genome shotgun (WGS) entry which is preliminary data.</text>
</comment>
<accession>A0A9P5VGW0</accession>
<dbReference type="PANTHER" id="PTHR43725:SF47">
    <property type="entry name" value="UDP-GLUCOSE 4-EPIMERASE"/>
    <property type="match status" value="1"/>
</dbReference>
<gene>
    <name evidence="12" type="ORF">BG006_001734</name>
</gene>
<evidence type="ECO:0000256" key="3">
    <source>
        <dbReference type="ARBA" id="ARBA00004947"/>
    </source>
</evidence>
<keyword evidence="5" id="KW-0520">NAD</keyword>
<sequence length="123" mass="13404">MDQPALQKVFGLYPIHFSCCIHFASLKAMGESTKVPLGYYWNNIIGTLNLLKLLQKHNCRNFIFSSSVTVCGLPASNVPLSKCAPTGTMRPYGWTKQDMEGILRNMPQVSLKGGTSSCSGTSA</sequence>
<name>A0A9P5VGW0_9FUNG</name>
<dbReference type="PANTHER" id="PTHR43725">
    <property type="entry name" value="UDP-GLUCOSE 4-EPIMERASE"/>
    <property type="match status" value="1"/>
</dbReference>
<comment type="pathway">
    <text evidence="4">Carbohydrate metabolism; hexose metabolism.</text>
</comment>
<dbReference type="InterPro" id="IPR001509">
    <property type="entry name" value="Epimerase_deHydtase"/>
</dbReference>
<evidence type="ECO:0000256" key="7">
    <source>
        <dbReference type="ARBA" id="ARBA00023235"/>
    </source>
</evidence>
<evidence type="ECO:0000256" key="2">
    <source>
        <dbReference type="ARBA" id="ARBA00001911"/>
    </source>
</evidence>
<dbReference type="Proteomes" id="UP000696485">
    <property type="component" value="Unassembled WGS sequence"/>
</dbReference>
<dbReference type="EMBL" id="JAAAUY010001352">
    <property type="protein sequence ID" value="KAF9323138.1"/>
    <property type="molecule type" value="Genomic_DNA"/>
</dbReference>
<proteinExistence type="inferred from homology"/>
<comment type="catalytic activity">
    <reaction evidence="1">
        <text>UDP-alpha-D-glucose = UDP-alpha-D-galactose</text>
        <dbReference type="Rhea" id="RHEA:22168"/>
        <dbReference type="ChEBI" id="CHEBI:58885"/>
        <dbReference type="ChEBI" id="CHEBI:66914"/>
        <dbReference type="EC" id="5.1.3.2"/>
    </reaction>
</comment>
<evidence type="ECO:0000256" key="6">
    <source>
        <dbReference type="ARBA" id="ARBA00023144"/>
    </source>
</evidence>
<dbReference type="AlphaFoldDB" id="A0A9P5VGW0"/>
<dbReference type="GO" id="GO:0003978">
    <property type="term" value="F:UDP-glucose 4-epimerase activity"/>
    <property type="evidence" value="ECO:0007669"/>
    <property type="project" value="UniProtKB-EC"/>
</dbReference>
<reference evidence="12" key="1">
    <citation type="journal article" date="2020" name="Fungal Divers.">
        <title>Resolving the Mortierellaceae phylogeny through synthesis of multi-gene phylogenetics and phylogenomics.</title>
        <authorList>
            <person name="Vandepol N."/>
            <person name="Liber J."/>
            <person name="Desiro A."/>
            <person name="Na H."/>
            <person name="Kennedy M."/>
            <person name="Barry K."/>
            <person name="Grigoriev I.V."/>
            <person name="Miller A.N."/>
            <person name="O'Donnell K."/>
            <person name="Stajich J.E."/>
            <person name="Bonito G."/>
        </authorList>
    </citation>
    <scope>NUCLEOTIDE SEQUENCE</scope>
    <source>
        <strain evidence="12">NVP1</strain>
    </source>
</reference>
<comment type="pathway">
    <text evidence="3">Carbohydrate metabolism; galactose metabolism.</text>
</comment>
<evidence type="ECO:0000256" key="1">
    <source>
        <dbReference type="ARBA" id="ARBA00000083"/>
    </source>
</evidence>
<dbReference type="GO" id="GO:0005829">
    <property type="term" value="C:cytosol"/>
    <property type="evidence" value="ECO:0007669"/>
    <property type="project" value="TreeGrafter"/>
</dbReference>
<protein>
    <recommendedName>
        <fullName evidence="11">NAD-dependent epimerase/dehydratase domain-containing protein</fullName>
    </recommendedName>
</protein>